<dbReference type="PROSITE" id="PS52040">
    <property type="entry name" value="TOPO_IIA"/>
    <property type="match status" value="1"/>
</dbReference>
<dbReference type="PANTHER" id="PTHR43493:SF5">
    <property type="entry name" value="DNA GYRASE SUBUNIT A, CHLOROPLASTIC_MITOCHONDRIAL"/>
    <property type="match status" value="1"/>
</dbReference>
<dbReference type="CDD" id="cd00187">
    <property type="entry name" value="TOP4c"/>
    <property type="match status" value="1"/>
</dbReference>
<proteinExistence type="inferred from homology"/>
<dbReference type="NCBIfam" id="NF004044">
    <property type="entry name" value="PRK05561.1"/>
    <property type="match status" value="1"/>
</dbReference>
<dbReference type="RefSeq" id="WP_106393397.1">
    <property type="nucleotide sequence ID" value="NZ_PVNK01000179.1"/>
</dbReference>
<dbReference type="InterPro" id="IPR013758">
    <property type="entry name" value="Topo_IIA_A/C_ab"/>
</dbReference>
<evidence type="ECO:0000313" key="10">
    <source>
        <dbReference type="EMBL" id="PRP94150.1"/>
    </source>
</evidence>
<dbReference type="Gene3D" id="2.120.10.90">
    <property type="entry name" value="DNA gyrase/topoisomerase IV, subunit A, C-terminal"/>
    <property type="match status" value="1"/>
</dbReference>
<dbReference type="SUPFAM" id="SSF56719">
    <property type="entry name" value="Type II DNA topoisomerase"/>
    <property type="match status" value="1"/>
</dbReference>
<evidence type="ECO:0000256" key="4">
    <source>
        <dbReference type="ARBA" id="ARBA00023029"/>
    </source>
</evidence>
<dbReference type="Gene3D" id="3.30.1360.40">
    <property type="match status" value="1"/>
</dbReference>
<comment type="catalytic activity">
    <reaction evidence="1 7">
        <text>ATP-dependent breakage, passage and rejoining of double-stranded DNA.</text>
        <dbReference type="EC" id="5.6.2.2"/>
    </reaction>
</comment>
<keyword evidence="4 7" id="KW-0799">Topoisomerase</keyword>
<dbReference type="GO" id="GO:0009330">
    <property type="term" value="C:DNA topoisomerase type II (double strand cut, ATP-hydrolyzing) complex"/>
    <property type="evidence" value="ECO:0007669"/>
    <property type="project" value="TreeGrafter"/>
</dbReference>
<dbReference type="GO" id="GO:0005737">
    <property type="term" value="C:cytoplasm"/>
    <property type="evidence" value="ECO:0007669"/>
    <property type="project" value="TreeGrafter"/>
</dbReference>
<dbReference type="OrthoDB" id="9806486at2"/>
<comment type="caution">
    <text evidence="10">The sequence shown here is derived from an EMBL/GenBank/DDBJ whole genome shotgun (WGS) entry which is preliminary data.</text>
</comment>
<feature type="region of interest" description="Disordered" evidence="8">
    <location>
        <begin position="1"/>
        <end position="43"/>
    </location>
</feature>
<accession>A0A2S9XN44</accession>
<evidence type="ECO:0000313" key="11">
    <source>
        <dbReference type="Proteomes" id="UP000237968"/>
    </source>
</evidence>
<dbReference type="Proteomes" id="UP000237968">
    <property type="component" value="Unassembled WGS sequence"/>
</dbReference>
<dbReference type="InterPro" id="IPR002205">
    <property type="entry name" value="Topo_IIA_dom_A"/>
</dbReference>
<dbReference type="InterPro" id="IPR035516">
    <property type="entry name" value="Gyrase/topoIV_suA_C"/>
</dbReference>
<organism evidence="10 11">
    <name type="scientific">Enhygromyxa salina</name>
    <dbReference type="NCBI Taxonomy" id="215803"/>
    <lineage>
        <taxon>Bacteria</taxon>
        <taxon>Pseudomonadati</taxon>
        <taxon>Myxococcota</taxon>
        <taxon>Polyangia</taxon>
        <taxon>Nannocystales</taxon>
        <taxon>Nannocystaceae</taxon>
        <taxon>Enhygromyxa</taxon>
    </lineage>
</organism>
<evidence type="ECO:0000256" key="6">
    <source>
        <dbReference type="ARBA" id="ARBA00023235"/>
    </source>
</evidence>
<dbReference type="AlphaFoldDB" id="A0A2S9XN44"/>
<dbReference type="InterPro" id="IPR013760">
    <property type="entry name" value="Topo_IIA-like_dom_sf"/>
</dbReference>
<feature type="domain" description="Topo IIA-type catalytic" evidence="9">
    <location>
        <begin position="68"/>
        <end position="557"/>
    </location>
</feature>
<dbReference type="EC" id="5.6.2.2" evidence="3"/>
<evidence type="ECO:0000256" key="7">
    <source>
        <dbReference type="PROSITE-ProRule" id="PRU01384"/>
    </source>
</evidence>
<dbReference type="GO" id="GO:0003918">
    <property type="term" value="F:DNA topoisomerase type II (double strand cut, ATP-hydrolyzing) activity"/>
    <property type="evidence" value="ECO:0007669"/>
    <property type="project" value="UniProtKB-EC"/>
</dbReference>
<dbReference type="InterPro" id="IPR006691">
    <property type="entry name" value="GyrA/parC_rep"/>
</dbReference>
<dbReference type="SUPFAM" id="SSF101904">
    <property type="entry name" value="GyrA/ParC C-terminal domain-like"/>
    <property type="match status" value="1"/>
</dbReference>
<name>A0A2S9XN44_9BACT</name>
<evidence type="ECO:0000256" key="2">
    <source>
        <dbReference type="ARBA" id="ARBA00008263"/>
    </source>
</evidence>
<dbReference type="Gene3D" id="3.90.199.10">
    <property type="entry name" value="Topoisomerase II, domain 5"/>
    <property type="match status" value="1"/>
</dbReference>
<reference evidence="10 11" key="1">
    <citation type="submission" date="2018-03" db="EMBL/GenBank/DDBJ databases">
        <title>Draft Genome Sequences of the Obligatory Marine Myxobacteria Enhygromyxa salina SWB005.</title>
        <authorList>
            <person name="Poehlein A."/>
            <person name="Moghaddam J.A."/>
            <person name="Harms H."/>
            <person name="Alanjari M."/>
            <person name="Koenig G.M."/>
            <person name="Daniel R."/>
            <person name="Schaeberle T.F."/>
        </authorList>
    </citation>
    <scope>NUCLEOTIDE SEQUENCE [LARGE SCALE GENOMIC DNA]</scope>
    <source>
        <strain evidence="10 11">SWB005</strain>
    </source>
</reference>
<evidence type="ECO:0000256" key="3">
    <source>
        <dbReference type="ARBA" id="ARBA00012895"/>
    </source>
</evidence>
<dbReference type="EMBL" id="PVNK01000179">
    <property type="protein sequence ID" value="PRP94150.1"/>
    <property type="molecule type" value="Genomic_DNA"/>
</dbReference>
<evidence type="ECO:0000256" key="5">
    <source>
        <dbReference type="ARBA" id="ARBA00023125"/>
    </source>
</evidence>
<evidence type="ECO:0000256" key="1">
    <source>
        <dbReference type="ARBA" id="ARBA00000185"/>
    </source>
</evidence>
<dbReference type="Pfam" id="PF00521">
    <property type="entry name" value="DNA_topoisoIV"/>
    <property type="match status" value="1"/>
</dbReference>
<dbReference type="InterPro" id="IPR013757">
    <property type="entry name" value="Topo_IIA_A_a_sf"/>
</dbReference>
<dbReference type="Gene3D" id="1.10.268.10">
    <property type="entry name" value="Topoisomerase, domain 3"/>
    <property type="match status" value="1"/>
</dbReference>
<dbReference type="GO" id="GO:0006265">
    <property type="term" value="P:DNA topological change"/>
    <property type="evidence" value="ECO:0007669"/>
    <property type="project" value="UniProtKB-UniRule"/>
</dbReference>
<dbReference type="GO" id="GO:0005524">
    <property type="term" value="F:ATP binding"/>
    <property type="evidence" value="ECO:0007669"/>
    <property type="project" value="InterPro"/>
</dbReference>
<keyword evidence="6 7" id="KW-0413">Isomerase</keyword>
<keyword evidence="5 7" id="KW-0238">DNA-binding</keyword>
<evidence type="ECO:0000256" key="8">
    <source>
        <dbReference type="SAM" id="MobiDB-lite"/>
    </source>
</evidence>
<dbReference type="SMART" id="SM00434">
    <property type="entry name" value="TOP4c"/>
    <property type="match status" value="1"/>
</dbReference>
<dbReference type="InterPro" id="IPR050220">
    <property type="entry name" value="Type_II_DNA_Topoisomerases"/>
</dbReference>
<dbReference type="GO" id="GO:0003677">
    <property type="term" value="F:DNA binding"/>
    <property type="evidence" value="ECO:0007669"/>
    <property type="project" value="UniProtKB-UniRule"/>
</dbReference>
<sequence length="836" mass="92902">MSQLELTTPTPDPADSLSAARRKPKGDEAPPAGQGGGGSAGVIDGDLAEQARRKYLNYALSVITSRAIPDVRDGLKPVQRRILYTMFEDLRLTFDARHRKSAKVVGDVIGKYHPHGDTAVYDAMVRMAQDFAMRMPLVDGQGNFGSIDGDSPAAYRYTEAKLSKLAAELLTELKSETVAYRPTYDGTGREPIVLPARFPQLLVNGTTGIAVGMATSIPPHNLGEVIRACLLLIDNRDATVAKLMAKIKGPDFPTGGQLVATRTELREAYENGKGTFKLRGSWKLEEPKQDKRATKKKSSKKAPSGPRIVITEIPWAVEKSTLVEEIGQIIVAKKLPVVVGVQDLSTEDIRVEVELDPKADVDPELVMAYLFKHTRLQTTIKLDMTVLVPTENPEVAAPARLDLKAVLEHFLDFRLLTVRRRFEYELRKLEERIHILEGFEKIFDELDRAIKLIRTSDGRADAAKKLIKAFDIDQIQADAVLETRLYKLAKLEILKIREELADKRKRAKKIRALLKSDKKLWAVVKSELEALSQEYADRRRTRIDAEDLTEDFSAESFIVEEDAMVLITRDGWIKRQRNVNLETTRMRDGDAPLALVGGSTRESIVLFSNRGSAYVLRINDVPASSGHGTPVQKLFKFKDGEKVIAATSTDPRFMVEFAEANKPELGDEYEEPYPHFLAVTQGGMALRFTLWPHREPSTRNGRLFGKHKPGDEFIEVFKVYAEDQICALTRKGKLLCCEVMDVNLLAGPGRGVTLIKVEDKDRVVGAWKSSQTVEVLKSSGGTLKLSEHKATVTNRGGKGRPIMKRGTVKSLTYPPPPTPDFEAGAERLIELGYAGA</sequence>
<keyword evidence="11" id="KW-1185">Reference proteome</keyword>
<gene>
    <name evidence="10" type="primary">gyrA_2</name>
    <name evidence="10" type="ORF">ENSA5_41050</name>
</gene>
<protein>
    <recommendedName>
        <fullName evidence="3">DNA topoisomerase (ATP-hydrolyzing)</fullName>
        <ecNumber evidence="3">5.6.2.2</ecNumber>
    </recommendedName>
</protein>
<dbReference type="PANTHER" id="PTHR43493">
    <property type="entry name" value="DNA GYRASE/TOPOISOMERASE SUBUNIT A"/>
    <property type="match status" value="1"/>
</dbReference>
<dbReference type="Pfam" id="PF03989">
    <property type="entry name" value="DNA_gyraseA_C"/>
    <property type="match status" value="2"/>
</dbReference>
<comment type="similarity">
    <text evidence="2">Belongs to the type II topoisomerase GyrA/ParC subunit family.</text>
</comment>
<evidence type="ECO:0000259" key="9">
    <source>
        <dbReference type="PROSITE" id="PS52040"/>
    </source>
</evidence>
<feature type="active site" description="O-(5'-phospho-DNA)-tyrosine intermediate" evidence="7">
    <location>
        <position position="157"/>
    </location>
</feature>